<evidence type="ECO:0000313" key="3">
    <source>
        <dbReference type="Proteomes" id="UP000050525"/>
    </source>
</evidence>
<sequence>MHEFSWLFHMSCQFSQASVIQGSKKWKPARHSSPRRMHRRGSNLKTDGILRYPDCFKCLWEAPNNNHRAPKLAEMPQGGRNLTLTRTKRIIGKHLVEQFLRILGPRYPLEREGRRYLQSRRQELDPQQGSEDHLGPYGKWR</sequence>
<dbReference type="Proteomes" id="UP000050525">
    <property type="component" value="Unassembled WGS sequence"/>
</dbReference>
<keyword evidence="3" id="KW-1185">Reference proteome</keyword>
<evidence type="ECO:0000313" key="2">
    <source>
        <dbReference type="EMBL" id="KYO24842.1"/>
    </source>
</evidence>
<gene>
    <name evidence="2" type="ORF">Y1Q_0023723</name>
</gene>
<organism evidence="2 3">
    <name type="scientific">Alligator mississippiensis</name>
    <name type="common">American alligator</name>
    <dbReference type="NCBI Taxonomy" id="8496"/>
    <lineage>
        <taxon>Eukaryota</taxon>
        <taxon>Metazoa</taxon>
        <taxon>Chordata</taxon>
        <taxon>Craniata</taxon>
        <taxon>Vertebrata</taxon>
        <taxon>Euteleostomi</taxon>
        <taxon>Archelosauria</taxon>
        <taxon>Archosauria</taxon>
        <taxon>Crocodylia</taxon>
        <taxon>Alligatoridae</taxon>
        <taxon>Alligatorinae</taxon>
        <taxon>Alligator</taxon>
    </lineage>
</organism>
<proteinExistence type="predicted"/>
<reference evidence="2 3" key="1">
    <citation type="journal article" date="2012" name="Genome Biol.">
        <title>Sequencing three crocodilian genomes to illuminate the evolution of archosaurs and amniotes.</title>
        <authorList>
            <person name="St John J.A."/>
            <person name="Braun E.L."/>
            <person name="Isberg S.R."/>
            <person name="Miles L.G."/>
            <person name="Chong A.Y."/>
            <person name="Gongora J."/>
            <person name="Dalzell P."/>
            <person name="Moran C."/>
            <person name="Bed'hom B."/>
            <person name="Abzhanov A."/>
            <person name="Burgess S.C."/>
            <person name="Cooksey A.M."/>
            <person name="Castoe T.A."/>
            <person name="Crawford N.G."/>
            <person name="Densmore L.D."/>
            <person name="Drew J.C."/>
            <person name="Edwards S.V."/>
            <person name="Faircloth B.C."/>
            <person name="Fujita M.K."/>
            <person name="Greenwold M.J."/>
            <person name="Hoffmann F.G."/>
            <person name="Howard J.M."/>
            <person name="Iguchi T."/>
            <person name="Janes D.E."/>
            <person name="Khan S.Y."/>
            <person name="Kohno S."/>
            <person name="de Koning A.J."/>
            <person name="Lance S.L."/>
            <person name="McCarthy F.M."/>
            <person name="McCormack J.E."/>
            <person name="Merchant M.E."/>
            <person name="Peterson D.G."/>
            <person name="Pollock D.D."/>
            <person name="Pourmand N."/>
            <person name="Raney B.J."/>
            <person name="Roessler K.A."/>
            <person name="Sanford J.R."/>
            <person name="Sawyer R.H."/>
            <person name="Schmidt C.J."/>
            <person name="Triplett E.W."/>
            <person name="Tuberville T.D."/>
            <person name="Venegas-Anaya M."/>
            <person name="Howard J.T."/>
            <person name="Jarvis E.D."/>
            <person name="Guillette L.J.Jr."/>
            <person name="Glenn T.C."/>
            <person name="Green R.E."/>
            <person name="Ray D.A."/>
        </authorList>
    </citation>
    <scope>NUCLEOTIDE SEQUENCE [LARGE SCALE GENOMIC DNA]</scope>
    <source>
        <strain evidence="2">KSC_2009_1</strain>
    </source>
</reference>
<dbReference type="EMBL" id="AKHW03005996">
    <property type="protein sequence ID" value="KYO24842.1"/>
    <property type="molecule type" value="Genomic_DNA"/>
</dbReference>
<evidence type="ECO:0000256" key="1">
    <source>
        <dbReference type="SAM" id="MobiDB-lite"/>
    </source>
</evidence>
<protein>
    <submittedName>
        <fullName evidence="2">Uncharacterized protein</fullName>
    </submittedName>
</protein>
<accession>A0A151MJY6</accession>
<feature type="region of interest" description="Disordered" evidence="1">
    <location>
        <begin position="120"/>
        <end position="141"/>
    </location>
</feature>
<dbReference type="AlphaFoldDB" id="A0A151MJY6"/>
<feature type="compositionally biased region" description="Basic and acidic residues" evidence="1">
    <location>
        <begin position="120"/>
        <end position="134"/>
    </location>
</feature>
<name>A0A151MJY6_ALLMI</name>
<comment type="caution">
    <text evidence="2">The sequence shown here is derived from an EMBL/GenBank/DDBJ whole genome shotgun (WGS) entry which is preliminary data.</text>
</comment>